<evidence type="ECO:0000313" key="10">
    <source>
        <dbReference type="Proteomes" id="UP000675781"/>
    </source>
</evidence>
<feature type="transmembrane region" description="Helical" evidence="8">
    <location>
        <begin position="425"/>
        <end position="447"/>
    </location>
</feature>
<dbReference type="Proteomes" id="UP000675781">
    <property type="component" value="Unassembled WGS sequence"/>
</dbReference>
<dbReference type="InterPro" id="IPR050321">
    <property type="entry name" value="Glycosyltr_2/OpgH_subfam"/>
</dbReference>
<evidence type="ECO:0000256" key="6">
    <source>
        <dbReference type="ARBA" id="ARBA00023136"/>
    </source>
</evidence>
<evidence type="ECO:0000256" key="4">
    <source>
        <dbReference type="ARBA" id="ARBA00022692"/>
    </source>
</evidence>
<evidence type="ECO:0000256" key="3">
    <source>
        <dbReference type="ARBA" id="ARBA00022679"/>
    </source>
</evidence>
<evidence type="ECO:0000256" key="2">
    <source>
        <dbReference type="ARBA" id="ARBA00022676"/>
    </source>
</evidence>
<keyword evidence="5 8" id="KW-1133">Transmembrane helix</keyword>
<keyword evidence="3 9" id="KW-0808">Transferase</keyword>
<name>A0A941IT48_9ACTN</name>
<evidence type="ECO:0000256" key="1">
    <source>
        <dbReference type="ARBA" id="ARBA00004141"/>
    </source>
</evidence>
<evidence type="ECO:0000256" key="5">
    <source>
        <dbReference type="ARBA" id="ARBA00022989"/>
    </source>
</evidence>
<feature type="transmembrane region" description="Helical" evidence="8">
    <location>
        <begin position="459"/>
        <end position="481"/>
    </location>
</feature>
<keyword evidence="4 8" id="KW-0812">Transmembrane</keyword>
<dbReference type="RefSeq" id="WP_212531661.1">
    <property type="nucleotide sequence ID" value="NZ_JAGSOG010000187.1"/>
</dbReference>
<dbReference type="Pfam" id="PF13641">
    <property type="entry name" value="Glyco_tranf_2_3"/>
    <property type="match status" value="1"/>
</dbReference>
<reference evidence="9" key="1">
    <citation type="submission" date="2021-04" db="EMBL/GenBank/DDBJ databases">
        <title>Genome based classification of Actinospica acidithermotolerans sp. nov., an actinobacterium isolated from an Indonesian hot spring.</title>
        <authorList>
            <person name="Kusuma A.B."/>
            <person name="Putra K.E."/>
            <person name="Nafisah S."/>
            <person name="Loh J."/>
            <person name="Nouioui I."/>
            <person name="Goodfellow M."/>
        </authorList>
    </citation>
    <scope>NUCLEOTIDE SEQUENCE</scope>
    <source>
        <strain evidence="9">CSCA 57</strain>
    </source>
</reference>
<sequence>MMLQIAPDRIDTAVHEPDPGVGAHIPVTELLGHTSVPMYRTLDGVVIATALDRPERAIPGHWFPGERLVFQRTAAAAVQDLIAALRSEDLADEMANAFTRDNPAFAARTGIAGWQKAAGCALVLALGALLLTGGLPVIALIIGVLFCGAILIKVGLALAATGARPRVPAAELSDDELPTYTVLIPAYHEADVIGDTVRCVADLDYPKDKLEILVLVERRDEETISAIRAVDPPEHVRIVLLPPGLPQTKPRSCNLGLLLARGELLVIFDAEDRPERGQLRTVAGHFAATDERLACVQAKLNFYNARRNVLTRLFSVEYSFWFDAMLVGMDRLRLPIPLGGTSNHLRTDVLRRVGGWDAWNVTEDADLGIRLASAGYRVEIGDSTTWEECPDRPWNWIKQRTRWLKGYLLTLLVHTRQPVSALRRFGVVGMAFLLAVVGGTPAAFMLWPFALGLALSGDPAARAAAAAMGGSALILSAAMLVSAFRRRLPWPVSILVPCYWLLHAFAGWRGLVQLVRAPYTWEKTSHRQETRQETRQSARQTQWPQPAAEPEGARFDRTSETFTRT</sequence>
<dbReference type="Gene3D" id="3.90.550.10">
    <property type="entry name" value="Spore Coat Polysaccharide Biosynthesis Protein SpsA, Chain A"/>
    <property type="match status" value="1"/>
</dbReference>
<protein>
    <submittedName>
        <fullName evidence="9">Glycosyltransferase</fullName>
        <ecNumber evidence="9">2.4.-.-</ecNumber>
    </submittedName>
</protein>
<dbReference type="AlphaFoldDB" id="A0A941IT48"/>
<dbReference type="PANTHER" id="PTHR43867:SF2">
    <property type="entry name" value="CELLULOSE SYNTHASE CATALYTIC SUBUNIT A [UDP-FORMING]"/>
    <property type="match status" value="1"/>
</dbReference>
<keyword evidence="2 9" id="KW-0328">Glycosyltransferase</keyword>
<dbReference type="GO" id="GO:0016757">
    <property type="term" value="F:glycosyltransferase activity"/>
    <property type="evidence" value="ECO:0007669"/>
    <property type="project" value="UniProtKB-KW"/>
</dbReference>
<organism evidence="9 10">
    <name type="scientific">Actinospica durhamensis</name>
    <dbReference type="NCBI Taxonomy" id="1508375"/>
    <lineage>
        <taxon>Bacteria</taxon>
        <taxon>Bacillati</taxon>
        <taxon>Actinomycetota</taxon>
        <taxon>Actinomycetes</taxon>
        <taxon>Catenulisporales</taxon>
        <taxon>Actinospicaceae</taxon>
        <taxon>Actinospica</taxon>
    </lineage>
</organism>
<dbReference type="CDD" id="cd06427">
    <property type="entry name" value="CESA_like_2"/>
    <property type="match status" value="1"/>
</dbReference>
<evidence type="ECO:0000313" key="9">
    <source>
        <dbReference type="EMBL" id="MBR7837192.1"/>
    </source>
</evidence>
<feature type="compositionally biased region" description="Basic and acidic residues" evidence="7">
    <location>
        <begin position="523"/>
        <end position="536"/>
    </location>
</feature>
<proteinExistence type="predicted"/>
<dbReference type="EMBL" id="JAGSOG010000187">
    <property type="protein sequence ID" value="MBR7837192.1"/>
    <property type="molecule type" value="Genomic_DNA"/>
</dbReference>
<gene>
    <name evidence="9" type="ORF">KDL01_28200</name>
</gene>
<dbReference type="EC" id="2.4.-.-" evidence="9"/>
<accession>A0A941IT48</accession>
<feature type="transmembrane region" description="Helical" evidence="8">
    <location>
        <begin position="113"/>
        <end position="131"/>
    </location>
</feature>
<dbReference type="GO" id="GO:0016020">
    <property type="term" value="C:membrane"/>
    <property type="evidence" value="ECO:0007669"/>
    <property type="project" value="UniProtKB-SubCell"/>
</dbReference>
<dbReference type="InterPro" id="IPR029044">
    <property type="entry name" value="Nucleotide-diphossugar_trans"/>
</dbReference>
<dbReference type="PANTHER" id="PTHR43867">
    <property type="entry name" value="CELLULOSE SYNTHASE CATALYTIC SUBUNIT A [UDP-FORMING]"/>
    <property type="match status" value="1"/>
</dbReference>
<evidence type="ECO:0000256" key="7">
    <source>
        <dbReference type="SAM" id="MobiDB-lite"/>
    </source>
</evidence>
<evidence type="ECO:0000256" key="8">
    <source>
        <dbReference type="SAM" id="Phobius"/>
    </source>
</evidence>
<comment type="subcellular location">
    <subcellularLocation>
        <location evidence="1">Membrane</location>
        <topology evidence="1">Multi-pass membrane protein</topology>
    </subcellularLocation>
</comment>
<feature type="region of interest" description="Disordered" evidence="7">
    <location>
        <begin position="523"/>
        <end position="565"/>
    </location>
</feature>
<dbReference type="SUPFAM" id="SSF53448">
    <property type="entry name" value="Nucleotide-diphospho-sugar transferases"/>
    <property type="match status" value="1"/>
</dbReference>
<comment type="caution">
    <text evidence="9">The sequence shown here is derived from an EMBL/GenBank/DDBJ whole genome shotgun (WGS) entry which is preliminary data.</text>
</comment>
<keyword evidence="6 8" id="KW-0472">Membrane</keyword>
<feature type="transmembrane region" description="Helical" evidence="8">
    <location>
        <begin position="137"/>
        <end position="159"/>
    </location>
</feature>
<keyword evidence="10" id="KW-1185">Reference proteome</keyword>